<dbReference type="InterPro" id="IPR011009">
    <property type="entry name" value="Kinase-like_dom_sf"/>
</dbReference>
<evidence type="ECO:0000313" key="4">
    <source>
        <dbReference type="Proteomes" id="UP000655443"/>
    </source>
</evidence>
<dbReference type="PANTHER" id="PTHR44329">
    <property type="entry name" value="SERINE/THREONINE-PROTEIN KINASE TNNI3K-RELATED"/>
    <property type="match status" value="1"/>
</dbReference>
<feature type="region of interest" description="Disordered" evidence="1">
    <location>
        <begin position="1"/>
        <end position="20"/>
    </location>
</feature>
<dbReference type="EMBL" id="BMVG01000006">
    <property type="protein sequence ID" value="GHE04129.1"/>
    <property type="molecule type" value="Genomic_DNA"/>
</dbReference>
<sequence length="254" mass="27938">MAGGTQLVLKANDPEDDGGRDKALELAQENDHLLRLARAGAIDRAYRVDDGAWAGGRWLALRHIDGFSLWGACTPSREREGNTLPNRTLLLSIARSWATRLAGLHQAGWAHADVQPTNVLVTHSKTVEVIDYALCCGPDDDNRLPYRGALTHTTAPEIAALVLDTPDDVHVPAGPAADMWSLGASLFWCWTGHRPGVYAKTDERRKKLRALAARHLRDLASVRPWPFPDLEEMITACMAPDPEDRPTAEEMAAW</sequence>
<dbReference type="InterPro" id="IPR051681">
    <property type="entry name" value="Ser/Thr_Kinases-Pseudokinases"/>
</dbReference>
<feature type="domain" description="Protein kinase" evidence="2">
    <location>
        <begin position="1"/>
        <end position="254"/>
    </location>
</feature>
<dbReference type="Proteomes" id="UP000655443">
    <property type="component" value="Unassembled WGS sequence"/>
</dbReference>
<evidence type="ECO:0000259" key="2">
    <source>
        <dbReference type="PROSITE" id="PS50011"/>
    </source>
</evidence>
<protein>
    <recommendedName>
        <fullName evidence="2">Protein kinase domain-containing protein</fullName>
    </recommendedName>
</protein>
<dbReference type="Gene3D" id="1.10.510.10">
    <property type="entry name" value="Transferase(Phosphotransferase) domain 1"/>
    <property type="match status" value="1"/>
</dbReference>
<comment type="caution">
    <text evidence="3">The sequence shown here is derived from an EMBL/GenBank/DDBJ whole genome shotgun (WGS) entry which is preliminary data.</text>
</comment>
<dbReference type="InterPro" id="IPR000719">
    <property type="entry name" value="Prot_kinase_dom"/>
</dbReference>
<organism evidence="3 4">
    <name type="scientific">Streptomyces alanosinicus</name>
    <dbReference type="NCBI Taxonomy" id="68171"/>
    <lineage>
        <taxon>Bacteria</taxon>
        <taxon>Bacillati</taxon>
        <taxon>Actinomycetota</taxon>
        <taxon>Actinomycetes</taxon>
        <taxon>Kitasatosporales</taxon>
        <taxon>Streptomycetaceae</taxon>
        <taxon>Streptomyces</taxon>
    </lineage>
</organism>
<reference evidence="3" key="2">
    <citation type="submission" date="2020-09" db="EMBL/GenBank/DDBJ databases">
        <authorList>
            <person name="Sun Q."/>
            <person name="Ohkuma M."/>
        </authorList>
    </citation>
    <scope>NUCLEOTIDE SEQUENCE</scope>
    <source>
        <strain evidence="3">JCM 4714</strain>
    </source>
</reference>
<dbReference type="SUPFAM" id="SSF56112">
    <property type="entry name" value="Protein kinase-like (PK-like)"/>
    <property type="match status" value="1"/>
</dbReference>
<proteinExistence type="predicted"/>
<dbReference type="GO" id="GO:0004674">
    <property type="term" value="F:protein serine/threonine kinase activity"/>
    <property type="evidence" value="ECO:0007669"/>
    <property type="project" value="TreeGrafter"/>
</dbReference>
<evidence type="ECO:0000256" key="1">
    <source>
        <dbReference type="SAM" id="MobiDB-lite"/>
    </source>
</evidence>
<dbReference type="Pfam" id="PF00069">
    <property type="entry name" value="Pkinase"/>
    <property type="match status" value="1"/>
</dbReference>
<dbReference type="AlphaFoldDB" id="A0A919D2Q6"/>
<gene>
    <name evidence="3" type="ORF">GCM10010339_34470</name>
</gene>
<evidence type="ECO:0000313" key="3">
    <source>
        <dbReference type="EMBL" id="GHE04129.1"/>
    </source>
</evidence>
<dbReference type="GO" id="GO:0005524">
    <property type="term" value="F:ATP binding"/>
    <property type="evidence" value="ECO:0007669"/>
    <property type="project" value="InterPro"/>
</dbReference>
<dbReference type="SMART" id="SM00220">
    <property type="entry name" value="S_TKc"/>
    <property type="match status" value="1"/>
</dbReference>
<reference evidence="3" key="1">
    <citation type="journal article" date="2014" name="Int. J. Syst. Evol. Microbiol.">
        <title>Complete genome sequence of Corynebacterium casei LMG S-19264T (=DSM 44701T), isolated from a smear-ripened cheese.</title>
        <authorList>
            <consortium name="US DOE Joint Genome Institute (JGI-PGF)"/>
            <person name="Walter F."/>
            <person name="Albersmeier A."/>
            <person name="Kalinowski J."/>
            <person name="Ruckert C."/>
        </authorList>
    </citation>
    <scope>NUCLEOTIDE SEQUENCE</scope>
    <source>
        <strain evidence="3">JCM 4714</strain>
    </source>
</reference>
<keyword evidence="4" id="KW-1185">Reference proteome</keyword>
<dbReference type="PROSITE" id="PS50011">
    <property type="entry name" value="PROTEIN_KINASE_DOM"/>
    <property type="match status" value="1"/>
</dbReference>
<name>A0A919D2Q6_9ACTN</name>
<accession>A0A919D2Q6</accession>